<dbReference type="EMBL" id="CAXITT010000010">
    <property type="protein sequence ID" value="CAL1526945.1"/>
    <property type="molecule type" value="Genomic_DNA"/>
</dbReference>
<evidence type="ECO:0000313" key="3">
    <source>
        <dbReference type="Proteomes" id="UP001497497"/>
    </source>
</evidence>
<comment type="caution">
    <text evidence="2">The sequence shown here is derived from an EMBL/GenBank/DDBJ whole genome shotgun (WGS) entry which is preliminary data.</text>
</comment>
<organism evidence="2 3">
    <name type="scientific">Lymnaea stagnalis</name>
    <name type="common">Great pond snail</name>
    <name type="synonym">Helix stagnalis</name>
    <dbReference type="NCBI Taxonomy" id="6523"/>
    <lineage>
        <taxon>Eukaryota</taxon>
        <taxon>Metazoa</taxon>
        <taxon>Spiralia</taxon>
        <taxon>Lophotrochozoa</taxon>
        <taxon>Mollusca</taxon>
        <taxon>Gastropoda</taxon>
        <taxon>Heterobranchia</taxon>
        <taxon>Euthyneura</taxon>
        <taxon>Panpulmonata</taxon>
        <taxon>Hygrophila</taxon>
        <taxon>Lymnaeoidea</taxon>
        <taxon>Lymnaeidae</taxon>
        <taxon>Lymnaea</taxon>
    </lineage>
</organism>
<dbReference type="AlphaFoldDB" id="A0AAV2H0Q2"/>
<dbReference type="GO" id="GO:0046921">
    <property type="term" value="F:alpha-(1-&gt;6)-fucosyltransferase activity"/>
    <property type="evidence" value="ECO:0007669"/>
    <property type="project" value="TreeGrafter"/>
</dbReference>
<proteinExistence type="predicted"/>
<dbReference type="GO" id="GO:0006487">
    <property type="term" value="P:protein N-linked glycosylation"/>
    <property type="evidence" value="ECO:0007669"/>
    <property type="project" value="TreeGrafter"/>
</dbReference>
<accession>A0AAV2H0Q2</accession>
<reference evidence="2 3" key="1">
    <citation type="submission" date="2024-04" db="EMBL/GenBank/DDBJ databases">
        <authorList>
            <consortium name="Genoscope - CEA"/>
            <person name="William W."/>
        </authorList>
    </citation>
    <scope>NUCLEOTIDE SEQUENCE [LARGE SCALE GENOMIC DNA]</scope>
</reference>
<protein>
    <recommendedName>
        <fullName evidence="1">Alpha-(1,6)-fucosyltransferase N- and catalytic domain-containing protein</fullName>
    </recommendedName>
</protein>
<name>A0AAV2H0Q2_LYMST</name>
<dbReference type="Gene3D" id="3.40.50.11350">
    <property type="match status" value="1"/>
</dbReference>
<feature type="domain" description="Alpha-(1,6)-fucosyltransferase N- and catalytic" evidence="1">
    <location>
        <begin position="12"/>
        <end position="278"/>
    </location>
</feature>
<dbReference type="PANTHER" id="PTHR13132:SF29">
    <property type="entry name" value="ALPHA-(1,6)-FUCOSYLTRANSFERASE"/>
    <property type="match status" value="1"/>
</dbReference>
<dbReference type="Pfam" id="PF19745">
    <property type="entry name" value="FUT8_N_cat"/>
    <property type="match status" value="1"/>
</dbReference>
<dbReference type="PANTHER" id="PTHR13132">
    <property type="entry name" value="ALPHA- 1,6 -FUCOSYLTRANSFERASE"/>
    <property type="match status" value="1"/>
</dbReference>
<keyword evidence="3" id="KW-1185">Reference proteome</keyword>
<dbReference type="InterPro" id="IPR045573">
    <property type="entry name" value="Fut8_N_cat"/>
</dbReference>
<evidence type="ECO:0000313" key="2">
    <source>
        <dbReference type="EMBL" id="CAL1526945.1"/>
    </source>
</evidence>
<evidence type="ECO:0000259" key="1">
    <source>
        <dbReference type="Pfam" id="PF19745"/>
    </source>
</evidence>
<gene>
    <name evidence="2" type="ORF">GSLYS_00001122001</name>
</gene>
<sequence>MLHTVYFRPGKFSSDVHKVTYCLAVAYVTRRTLRIKPLWWLAGCARRKTGDYVTWQHLLSGDVWRRRASYAGVLELSRGGFDILVNADEEHPSTLPDFFTNVIQPSFTERIREFHEEPEVWLVGQMADFILKPLKSKLSMNPRYGLKSHHVDLNKAREEMAFRHPIVGLYLHRTDNTSQSLASLMKHVISLGQEGQSFKTRVFVVTLDPDLFKMLQEIFPEYTFLQRKRSDKKDFLTQELYLDVYFLSRCDYLVCSFKWHMCRLAYELMQTARSDFSGRALELSQNWFFGGFRRP</sequence>
<dbReference type="Proteomes" id="UP001497497">
    <property type="component" value="Unassembled WGS sequence"/>
</dbReference>